<dbReference type="PANTHER" id="PTHR33490:SF3">
    <property type="entry name" value="CONSERVED INTEGRAL MEMBRANE PROTEIN"/>
    <property type="match status" value="1"/>
</dbReference>
<dbReference type="InterPro" id="IPR025275">
    <property type="entry name" value="DUF4015"/>
</dbReference>
<dbReference type="InterPro" id="IPR002931">
    <property type="entry name" value="Transglutaminase-like"/>
</dbReference>
<protein>
    <submittedName>
        <fullName evidence="5">Pseudomurein-binding repeat protein</fullName>
    </submittedName>
</protein>
<dbReference type="Gene3D" id="2.60.40.1120">
    <property type="entry name" value="Carboxypeptidase-like, regulatory domain"/>
    <property type="match status" value="1"/>
</dbReference>
<dbReference type="SUPFAM" id="SSF49464">
    <property type="entry name" value="Carboxypeptidase regulatory domain-like"/>
    <property type="match status" value="1"/>
</dbReference>
<feature type="domain" description="Big-1" evidence="4">
    <location>
        <begin position="291"/>
        <end position="375"/>
    </location>
</feature>
<feature type="domain" description="Transglutaminase-like" evidence="3">
    <location>
        <begin position="1689"/>
        <end position="1751"/>
    </location>
</feature>
<evidence type="ECO:0000259" key="4">
    <source>
        <dbReference type="SMART" id="SM00634"/>
    </source>
</evidence>
<gene>
    <name evidence="5" type="ORF">MBBWO_10280</name>
</gene>
<dbReference type="InterPro" id="IPR018975">
    <property type="entry name" value="Pseudomurein-binding_repeat"/>
</dbReference>
<feature type="domain" description="Big-1" evidence="4">
    <location>
        <begin position="649"/>
        <end position="730"/>
    </location>
</feature>
<dbReference type="Proteomes" id="UP000245577">
    <property type="component" value="Unassembled WGS sequence"/>
</dbReference>
<evidence type="ECO:0000256" key="2">
    <source>
        <dbReference type="SAM" id="MobiDB-lite"/>
    </source>
</evidence>
<dbReference type="InterPro" id="IPR003344">
    <property type="entry name" value="Big_1_dom"/>
</dbReference>
<feature type="domain" description="Big-1" evidence="4">
    <location>
        <begin position="206"/>
        <end position="290"/>
    </location>
</feature>
<feature type="domain" description="Big-1" evidence="4">
    <location>
        <begin position="376"/>
        <end position="460"/>
    </location>
</feature>
<dbReference type="InterPro" id="IPR008964">
    <property type="entry name" value="Invasin/intimin_cell_adhesion"/>
</dbReference>
<dbReference type="SUPFAM" id="SSF51445">
    <property type="entry name" value="(Trans)glycosidases"/>
    <property type="match status" value="1"/>
</dbReference>
<dbReference type="Pfam" id="PF13200">
    <property type="entry name" value="DUF4015"/>
    <property type="match status" value="1"/>
</dbReference>
<dbReference type="EMBL" id="MZGU01000004">
    <property type="protein sequence ID" value="PWB86174.1"/>
    <property type="molecule type" value="Genomic_DNA"/>
</dbReference>
<sequence length="1778" mass="193855">MKMRMIFFALVLSLIFLSAGSIYANDIDGNFSESSDVVLYNIDSVNYEVSESSDNFSSINNAEYVELEDSVADDLVTKSSQSESADADDGLSNDEINVDNAINGAENVISEAPLENQTSNSNSSSIVSDDLTKYYQNGSQFEATFFDKEGNPLANAEISFVINGIYYDRTTNDQGLAIISINLGPGSYEIISINNVTGEKVINSILVLSTIVDNENIVMYYKNGTKYTATVLDGNGNPLAGVDVTFNINGVMYTRVTNEYGVASLNINLDPNTYIITVIGPDGLMRSNNVTVLPTIVDNENIVMYYKNGTKYTATVLDGNGNPLAGVDVTFNINGVMYTRVTNEYGVASLNINLDPNTYIITVIGPDGLMRSNNVTVLPTIINNNDVVKGYQDTNDYHATVLDGNGNPLAGVDVTFNVNGVMYTRVSDDNGVASLNINLIPGKYIITVIGPDGLMRSNTITILNNLGTYIEVDDVTVVGSQKGTLTGTLYNELGNTVRNYDVILTVNGQSYTLKTDANGKIYWNINLPVGEYTATLSVAGSSVYKACTNTSLINIISGLPINVTPGDNVVNIHKNESFDVYVTDENNNPLKGITVHFVVNGVDYYITSNEKGIASLDLPEGLYQISYSIEHEGYQNASGSSYVSFVTTEETTITMDNMTVSDGTNIKYSATLTAGDVPIVGKEVIFKINGKSYKAITNEKGIATVIFNLTSGTFDISCTFAGSNKLNSASATAKIEFKEIIETIITDSGKFEFVQGSGSSFEVILTDANGNPIANQKVIITINGIDYERITNEKGIVRITIDLGEGVFNVSYRFEGNGDYAASNGSATIEVVSKINGNGYWVQAKDMFKVDLAALASQGVGNIFLNYYAFSLYTEASILDWIQQANDLHIKVHIWMQVFYDSGWILPVLDDGTPDYEHFNKKIEEALYYASLPGVAGIHFDYLRVPGTAYKHEGSLEAINEFVTMVTTAIREVNPNLILSAALMPEKQIDYYYGQDLAHISKYMDVIIPMIYKGNYNSGSSWISSMTKWFVENSQGAEVWVGLQGYESDYDVTNLPLDEITNDAQIAISAGASGVLIFRWGATNLVDFDSLDYNQSGDIPSGNATVTLDDIKKAATNLKNYIEEHGVMPNYVTVGDVRFSVPQFLYLMAQAIININSGNSSDIVSIDVSAPDANTGDDFHGRIYINEFLTMAQSIVDSMMANNKAPSSVSSSLGDVKYETLTYMFSKIVSYANLNNNQLPQMVYISNLLDYYNLTVTMLPSVTTSDYKYIKYVTTWLNYCPNCGYYGSLLINPKGTYEGELTCDYCGCDFCGVTGKEKISGSSVYLTRLSPSIPASEVSSDKVTVEDVINAAVTVKEYLEANGVLPDTVSINGKEYTIHQFLYLASTAIGMVHSGNFGEITVVDIDKAPNPSGDNISAKLELNDYLDLASRVASFILENGYAPNYASSSLGKISYDDLVDMFARILAFYSNNGYLPNYVSLGDFNESDIGAAGDNVTVDDVIDASVYVKGYLEAHGALPEYVTINGKEYSIYQFLYLASVAIDMINKGDFGVITVINVDKAPSPEGAFVNSKLNLTEYLDLASRVTSFILEYGYAPNYASSSIGKISFDELTDAFARILAFYLENDYLPNTVSISQSGGSSSSTIAELAQKLTVGLTSTWDKANALFTWVRDNIAYETYYNTIKGAEGALASGSGNCCDQAWLLVELARSVGLTIRFVHGDCYFTSSGNVWGHVWTQIQIDGKWVIADTTSSRNSLGVVKNWDTSSYYHKGTYDILPF</sequence>
<comment type="similarity">
    <text evidence="1">Belongs to the intimin/invasin family.</text>
</comment>
<dbReference type="InterPro" id="IPR008969">
    <property type="entry name" value="CarboxyPept-like_regulatory"/>
</dbReference>
<dbReference type="SMART" id="SM00634">
    <property type="entry name" value="BID_1"/>
    <property type="match status" value="4"/>
</dbReference>
<evidence type="ECO:0000259" key="3">
    <source>
        <dbReference type="SMART" id="SM00460"/>
    </source>
</evidence>
<name>A0A2U1S7Y3_9EURY</name>
<proteinExistence type="inferred from homology"/>
<reference evidence="5 6" key="1">
    <citation type="submission" date="2017-03" db="EMBL/GenBank/DDBJ databases">
        <title>Genome sequence of Methanobrevibacter wosei.</title>
        <authorList>
            <person name="Poehlein A."/>
            <person name="Seedorf H."/>
            <person name="Daniel R."/>
        </authorList>
    </citation>
    <scope>NUCLEOTIDE SEQUENCE [LARGE SCALE GENOMIC DNA]</scope>
    <source>
        <strain evidence="5 6">DSM 11979</strain>
    </source>
</reference>
<evidence type="ECO:0000313" key="5">
    <source>
        <dbReference type="EMBL" id="PWB86174.1"/>
    </source>
</evidence>
<dbReference type="InterPro" id="IPR017853">
    <property type="entry name" value="GH"/>
</dbReference>
<organism evidence="5 6">
    <name type="scientific">Methanobrevibacter woesei</name>
    <dbReference type="NCBI Taxonomy" id="190976"/>
    <lineage>
        <taxon>Archaea</taxon>
        <taxon>Methanobacteriati</taxon>
        <taxon>Methanobacteriota</taxon>
        <taxon>Methanomada group</taxon>
        <taxon>Methanobacteria</taxon>
        <taxon>Methanobacteriales</taxon>
        <taxon>Methanobacteriaceae</taxon>
        <taxon>Methanobrevibacter</taxon>
    </lineage>
</organism>
<evidence type="ECO:0000256" key="1">
    <source>
        <dbReference type="ARBA" id="ARBA00010116"/>
    </source>
</evidence>
<dbReference type="PANTHER" id="PTHR33490">
    <property type="entry name" value="BLR5614 PROTEIN-RELATED"/>
    <property type="match status" value="1"/>
</dbReference>
<dbReference type="SUPFAM" id="SSF49373">
    <property type="entry name" value="Invasin/intimin cell-adhesion fragments"/>
    <property type="match status" value="3"/>
</dbReference>
<evidence type="ECO:0000313" key="6">
    <source>
        <dbReference type="Proteomes" id="UP000245577"/>
    </source>
</evidence>
<keyword evidence="6" id="KW-1185">Reference proteome</keyword>
<dbReference type="InterPro" id="IPR013783">
    <property type="entry name" value="Ig-like_fold"/>
</dbReference>
<accession>A0A2U1S7Y3</accession>
<dbReference type="Gene3D" id="3.20.20.80">
    <property type="entry name" value="Glycosidases"/>
    <property type="match status" value="1"/>
</dbReference>
<dbReference type="Pfam" id="PF09373">
    <property type="entry name" value="PMBR"/>
    <property type="match status" value="4"/>
</dbReference>
<dbReference type="InterPro" id="IPR038765">
    <property type="entry name" value="Papain-like_cys_pep_sf"/>
</dbReference>
<dbReference type="SMART" id="SM00460">
    <property type="entry name" value="TGc"/>
    <property type="match status" value="1"/>
</dbReference>
<dbReference type="Gene3D" id="3.10.620.30">
    <property type="match status" value="1"/>
</dbReference>
<dbReference type="SUPFAM" id="SSF54001">
    <property type="entry name" value="Cysteine proteinases"/>
    <property type="match status" value="1"/>
</dbReference>
<dbReference type="Pfam" id="PF01841">
    <property type="entry name" value="Transglut_core"/>
    <property type="match status" value="1"/>
</dbReference>
<dbReference type="Gene3D" id="2.60.40.10">
    <property type="entry name" value="Immunoglobulins"/>
    <property type="match status" value="4"/>
</dbReference>
<comment type="caution">
    <text evidence="5">The sequence shown here is derived from an EMBL/GenBank/DDBJ whole genome shotgun (WGS) entry which is preliminary data.</text>
</comment>
<feature type="region of interest" description="Disordered" evidence="2">
    <location>
        <begin position="77"/>
        <end position="96"/>
    </location>
</feature>